<sequence>MKGHIGRALKRDRTRLRAKIDCMGQKTHGAVLDLSAHGICMQLAIDIPVGRGDKITVETEEMGLLVGTVRWIRRPRVGAELVLTSNNRAKVESYYRFFHEPRSPT</sequence>
<feature type="domain" description="PilZ" evidence="1">
    <location>
        <begin position="11"/>
        <end position="95"/>
    </location>
</feature>
<dbReference type="GO" id="GO:0035438">
    <property type="term" value="F:cyclic-di-GMP binding"/>
    <property type="evidence" value="ECO:0007669"/>
    <property type="project" value="InterPro"/>
</dbReference>
<evidence type="ECO:0000313" key="2">
    <source>
        <dbReference type="EMBL" id="OCW58895.1"/>
    </source>
</evidence>
<reference evidence="2 3" key="1">
    <citation type="submission" date="2015-12" db="EMBL/GenBank/DDBJ databases">
        <authorList>
            <person name="Shamseldin A."/>
            <person name="Moawad H."/>
            <person name="Abd El-Rahim W.M."/>
            <person name="Sadowsky M.J."/>
        </authorList>
    </citation>
    <scope>NUCLEOTIDE SEQUENCE [LARGE SCALE GENOMIC DNA]</scope>
    <source>
        <strain evidence="2 3">JC234</strain>
    </source>
</reference>
<dbReference type="SUPFAM" id="SSF141371">
    <property type="entry name" value="PilZ domain-like"/>
    <property type="match status" value="1"/>
</dbReference>
<dbReference type="RefSeq" id="WP_066175500.1">
    <property type="nucleotide sequence ID" value="NZ_LQZT01000003.1"/>
</dbReference>
<dbReference type="OrthoDB" id="8479088at2"/>
<dbReference type="Proteomes" id="UP000094795">
    <property type="component" value="Unassembled WGS sequence"/>
</dbReference>
<accession>A0A1C1YZJ3</accession>
<dbReference type="InterPro" id="IPR009875">
    <property type="entry name" value="PilZ_domain"/>
</dbReference>
<gene>
    <name evidence="2" type="ORF">AWJ14_21220</name>
</gene>
<dbReference type="STRING" id="1480615.AWJ14_21220"/>
<keyword evidence="3" id="KW-1185">Reference proteome</keyword>
<comment type="caution">
    <text evidence="2">The sequence shown here is derived from an EMBL/GenBank/DDBJ whole genome shotgun (WGS) entry which is preliminary data.</text>
</comment>
<organism evidence="2 3">
    <name type="scientific">Hoeflea olei</name>
    <dbReference type="NCBI Taxonomy" id="1480615"/>
    <lineage>
        <taxon>Bacteria</taxon>
        <taxon>Pseudomonadati</taxon>
        <taxon>Pseudomonadota</taxon>
        <taxon>Alphaproteobacteria</taxon>
        <taxon>Hyphomicrobiales</taxon>
        <taxon>Rhizobiaceae</taxon>
        <taxon>Hoeflea</taxon>
    </lineage>
</organism>
<dbReference type="Pfam" id="PF07238">
    <property type="entry name" value="PilZ"/>
    <property type="match status" value="1"/>
</dbReference>
<evidence type="ECO:0000313" key="3">
    <source>
        <dbReference type="Proteomes" id="UP000094795"/>
    </source>
</evidence>
<dbReference type="AlphaFoldDB" id="A0A1C1YZJ3"/>
<protein>
    <recommendedName>
        <fullName evidence="1">PilZ domain-containing protein</fullName>
    </recommendedName>
</protein>
<dbReference type="EMBL" id="LQZT01000003">
    <property type="protein sequence ID" value="OCW58895.1"/>
    <property type="molecule type" value="Genomic_DNA"/>
</dbReference>
<evidence type="ECO:0000259" key="1">
    <source>
        <dbReference type="Pfam" id="PF07238"/>
    </source>
</evidence>
<proteinExistence type="predicted"/>
<name>A0A1C1YZJ3_9HYPH</name>